<gene>
    <name evidence="1" type="ORF">EJB05_00211</name>
</gene>
<evidence type="ECO:0000313" key="1">
    <source>
        <dbReference type="EMBL" id="TVU48926.1"/>
    </source>
</evidence>
<dbReference type="EMBL" id="RWGY01000002">
    <property type="protein sequence ID" value="TVU48926.1"/>
    <property type="molecule type" value="Genomic_DNA"/>
</dbReference>
<comment type="caution">
    <text evidence="1">The sequence shown here is derived from an EMBL/GenBank/DDBJ whole genome shotgun (WGS) entry which is preliminary data.</text>
</comment>
<sequence length="142" mass="15430">MEDATSVHPTFFTWVDDTVMHFVGVLMATAEHTLPRRRHTFLLCHRHRERLQAPGWSVRRRSRGAPSLADLTCACWEATLPRSGVTALCVGPPLSWPSSSATTSSSPTAAIPAPCSAAGLPVPRRCRSQTTIRNGGLLRAQS</sequence>
<proteinExistence type="predicted"/>
<feature type="non-terminal residue" evidence="1">
    <location>
        <position position="1"/>
    </location>
</feature>
<organism evidence="1 2">
    <name type="scientific">Eragrostis curvula</name>
    <name type="common">weeping love grass</name>
    <dbReference type="NCBI Taxonomy" id="38414"/>
    <lineage>
        <taxon>Eukaryota</taxon>
        <taxon>Viridiplantae</taxon>
        <taxon>Streptophyta</taxon>
        <taxon>Embryophyta</taxon>
        <taxon>Tracheophyta</taxon>
        <taxon>Spermatophyta</taxon>
        <taxon>Magnoliopsida</taxon>
        <taxon>Liliopsida</taxon>
        <taxon>Poales</taxon>
        <taxon>Poaceae</taxon>
        <taxon>PACMAD clade</taxon>
        <taxon>Chloridoideae</taxon>
        <taxon>Eragrostideae</taxon>
        <taxon>Eragrostidinae</taxon>
        <taxon>Eragrostis</taxon>
    </lineage>
</organism>
<dbReference type="AlphaFoldDB" id="A0A5J9WLX5"/>
<protein>
    <submittedName>
        <fullName evidence="1">Uncharacterized protein</fullName>
    </submittedName>
</protein>
<keyword evidence="2" id="KW-1185">Reference proteome</keyword>
<evidence type="ECO:0000313" key="2">
    <source>
        <dbReference type="Proteomes" id="UP000324897"/>
    </source>
</evidence>
<dbReference type="Gramene" id="TVU48926">
    <property type="protein sequence ID" value="TVU48926"/>
    <property type="gene ID" value="EJB05_00211"/>
</dbReference>
<name>A0A5J9WLX5_9POAL</name>
<dbReference type="Proteomes" id="UP000324897">
    <property type="component" value="Chromosome 6"/>
</dbReference>
<reference evidence="1 2" key="1">
    <citation type="journal article" date="2019" name="Sci. Rep.">
        <title>A high-quality genome of Eragrostis curvula grass provides insights into Poaceae evolution and supports new strategies to enhance forage quality.</title>
        <authorList>
            <person name="Carballo J."/>
            <person name="Santos B.A.C.M."/>
            <person name="Zappacosta D."/>
            <person name="Garbus I."/>
            <person name="Selva J.P."/>
            <person name="Gallo C.A."/>
            <person name="Diaz A."/>
            <person name="Albertini E."/>
            <person name="Caccamo M."/>
            <person name="Echenique V."/>
        </authorList>
    </citation>
    <scope>NUCLEOTIDE SEQUENCE [LARGE SCALE GENOMIC DNA]</scope>
    <source>
        <strain evidence="2">cv. Victoria</strain>
        <tissue evidence="1">Leaf</tissue>
    </source>
</reference>
<accession>A0A5J9WLX5</accession>